<comment type="function">
    <text evidence="4">Acts as a negative regulator of abscisic acid (ABA) response.</text>
</comment>
<dbReference type="GO" id="GO:0007165">
    <property type="term" value="P:signal transduction"/>
    <property type="evidence" value="ECO:0007669"/>
    <property type="project" value="InterPro"/>
</dbReference>
<dbReference type="PANTHER" id="PTHR31413">
    <property type="entry name" value="AFP HOMOLOG 2"/>
    <property type="match status" value="1"/>
</dbReference>
<proteinExistence type="inferred from homology"/>
<protein>
    <recommendedName>
        <fullName evidence="4">Ninja-family protein</fullName>
    </recommendedName>
    <alternativeName>
        <fullName evidence="4">ABI-binding protein</fullName>
    </alternativeName>
</protein>
<dbReference type="GO" id="GO:0009737">
    <property type="term" value="P:response to abscisic acid"/>
    <property type="evidence" value="ECO:0007669"/>
    <property type="project" value="TreeGrafter"/>
</dbReference>
<sequence length="94" mass="10481">MNGRFGFDPNAKKIKRTTSIPESMIPVSGGGGAGGSSGGADGGNLIRTCSLPAESEEEWRKRKELQTQRRMEARRKRNEKQRNLRAMRERSNFG</sequence>
<dbReference type="PANTHER" id="PTHR31413:SF31">
    <property type="entry name" value="NINJA-FAMILY PROTEIN AFP3"/>
    <property type="match status" value="1"/>
</dbReference>
<comment type="similarity">
    <text evidence="2 4">Belongs to the Ninja family.</text>
</comment>
<dbReference type="EMBL" id="LXQA010144694">
    <property type="protein sequence ID" value="MCI24993.1"/>
    <property type="molecule type" value="Genomic_DNA"/>
</dbReference>
<feature type="compositionally biased region" description="Basic and acidic residues" evidence="5">
    <location>
        <begin position="80"/>
        <end position="94"/>
    </location>
</feature>
<evidence type="ECO:0000256" key="3">
    <source>
        <dbReference type="ARBA" id="ARBA00023242"/>
    </source>
</evidence>
<evidence type="ECO:0000313" key="6">
    <source>
        <dbReference type="EMBL" id="MCI24993.1"/>
    </source>
</evidence>
<dbReference type="InterPro" id="IPR031307">
    <property type="entry name" value="Ninja_fam"/>
</dbReference>
<evidence type="ECO:0000256" key="5">
    <source>
        <dbReference type="SAM" id="MobiDB-lite"/>
    </source>
</evidence>
<dbReference type="Pfam" id="PF16136">
    <property type="entry name" value="NLS_NINJA_AFP"/>
    <property type="match status" value="1"/>
</dbReference>
<feature type="compositionally biased region" description="Gly residues" evidence="5">
    <location>
        <begin position="28"/>
        <end position="42"/>
    </location>
</feature>
<evidence type="ECO:0000256" key="2">
    <source>
        <dbReference type="ARBA" id="ARBA00006081"/>
    </source>
</evidence>
<dbReference type="AlphaFoldDB" id="A0A392QKP6"/>
<keyword evidence="7" id="KW-1185">Reference proteome</keyword>
<evidence type="ECO:0000313" key="7">
    <source>
        <dbReference type="Proteomes" id="UP000265520"/>
    </source>
</evidence>
<feature type="region of interest" description="Disordered" evidence="5">
    <location>
        <begin position="1"/>
        <end position="94"/>
    </location>
</feature>
<organism evidence="6 7">
    <name type="scientific">Trifolium medium</name>
    <dbReference type="NCBI Taxonomy" id="97028"/>
    <lineage>
        <taxon>Eukaryota</taxon>
        <taxon>Viridiplantae</taxon>
        <taxon>Streptophyta</taxon>
        <taxon>Embryophyta</taxon>
        <taxon>Tracheophyta</taxon>
        <taxon>Spermatophyta</taxon>
        <taxon>Magnoliopsida</taxon>
        <taxon>eudicotyledons</taxon>
        <taxon>Gunneridae</taxon>
        <taxon>Pentapetalae</taxon>
        <taxon>rosids</taxon>
        <taxon>fabids</taxon>
        <taxon>Fabales</taxon>
        <taxon>Fabaceae</taxon>
        <taxon>Papilionoideae</taxon>
        <taxon>50 kb inversion clade</taxon>
        <taxon>NPAAA clade</taxon>
        <taxon>Hologalegina</taxon>
        <taxon>IRL clade</taxon>
        <taxon>Trifolieae</taxon>
        <taxon>Trifolium</taxon>
    </lineage>
</organism>
<dbReference type="GO" id="GO:0045892">
    <property type="term" value="P:negative regulation of DNA-templated transcription"/>
    <property type="evidence" value="ECO:0007669"/>
    <property type="project" value="TreeGrafter"/>
</dbReference>
<dbReference type="InterPro" id="IPR032310">
    <property type="entry name" value="NLS_NINJA_AFP-like"/>
</dbReference>
<feature type="compositionally biased region" description="Basic and acidic residues" evidence="5">
    <location>
        <begin position="58"/>
        <end position="71"/>
    </location>
</feature>
<feature type="non-terminal residue" evidence="6">
    <location>
        <position position="94"/>
    </location>
</feature>
<comment type="caution">
    <text evidence="6">The sequence shown here is derived from an EMBL/GenBank/DDBJ whole genome shotgun (WGS) entry which is preliminary data.</text>
</comment>
<evidence type="ECO:0000256" key="4">
    <source>
        <dbReference type="RuleBase" id="RU369029"/>
    </source>
</evidence>
<comment type="subcellular location">
    <subcellularLocation>
        <location evidence="1 4">Nucleus</location>
    </subcellularLocation>
</comment>
<keyword evidence="3 4" id="KW-0539">Nucleus</keyword>
<evidence type="ECO:0000256" key="1">
    <source>
        <dbReference type="ARBA" id="ARBA00004123"/>
    </source>
</evidence>
<dbReference type="Proteomes" id="UP000265520">
    <property type="component" value="Unassembled WGS sequence"/>
</dbReference>
<name>A0A392QKP6_9FABA</name>
<accession>A0A392QKP6</accession>
<reference evidence="6 7" key="1">
    <citation type="journal article" date="2018" name="Front. Plant Sci.">
        <title>Red Clover (Trifolium pratense) and Zigzag Clover (T. medium) - A Picture of Genomic Similarities and Differences.</title>
        <authorList>
            <person name="Dluhosova J."/>
            <person name="Istvanek J."/>
            <person name="Nedelnik J."/>
            <person name="Repkova J."/>
        </authorList>
    </citation>
    <scope>NUCLEOTIDE SEQUENCE [LARGE SCALE GENOMIC DNA]</scope>
    <source>
        <strain evidence="7">cv. 10/8</strain>
        <tissue evidence="6">Leaf</tissue>
    </source>
</reference>
<dbReference type="GO" id="GO:0005634">
    <property type="term" value="C:nucleus"/>
    <property type="evidence" value="ECO:0007669"/>
    <property type="project" value="UniProtKB-SubCell"/>
</dbReference>